<reference evidence="4 9" key="3">
    <citation type="submission" date="2018-04" db="EMBL/GenBank/DDBJ databases">
        <title>Draft Genomic Sequencing Of Potential Extraintestinal Pathogenic Escherichia coli B8S56 Isolated from Retail Chicken Skin.</title>
        <authorList>
            <person name="Xu A."/>
            <person name="Tilman S."/>
            <person name="Wisser-Parker K."/>
            <person name="Scullen O.J."/>
            <person name="Sommers C."/>
        </authorList>
    </citation>
    <scope>NUCLEOTIDE SEQUENCE [LARGE SCALE GENOMIC DNA]</scope>
    <source>
        <strain evidence="4 9">B8S56</strain>
    </source>
</reference>
<dbReference type="Proteomes" id="UP000188967">
    <property type="component" value="Unassembled WGS sequence"/>
</dbReference>
<reference evidence="2" key="2">
    <citation type="journal article" date="2018" name="Genome Biol.">
        <title>SKESA: strategic k-mer extension for scrupulous assemblies.</title>
        <authorList>
            <person name="Souvorov A."/>
            <person name="Agarwala R."/>
            <person name="Lipman D.J."/>
        </authorList>
    </citation>
    <scope>NUCLEOTIDE SEQUENCE [LARGE SCALE GENOMIC DNA]</scope>
    <source>
        <strain evidence="2">EC00605</strain>
    </source>
</reference>
<feature type="transmembrane region" description="Helical" evidence="1">
    <location>
        <begin position="34"/>
        <end position="53"/>
    </location>
</feature>
<keyword evidence="1" id="KW-0812">Transmembrane</keyword>
<evidence type="ECO:0000313" key="8">
    <source>
        <dbReference type="Proteomes" id="UP000188967"/>
    </source>
</evidence>
<reference evidence="2" key="8">
    <citation type="submission" date="2019-09" db="EMBL/GenBank/DDBJ databases">
        <authorList>
            <consortium name="NCBI Pathogen Detection Project"/>
        </authorList>
    </citation>
    <scope>NUCLEOTIDE SEQUENCE</scope>
    <source>
        <strain evidence="2">EC00605</strain>
    </source>
</reference>
<dbReference type="EMBL" id="RQTU01000001">
    <property type="protein sequence ID" value="RRD78855.1"/>
    <property type="molecule type" value="Genomic_DNA"/>
</dbReference>
<evidence type="ECO:0000313" key="5">
    <source>
        <dbReference type="EMBL" id="QED74091.1"/>
    </source>
</evidence>
<evidence type="ECO:0000313" key="3">
    <source>
        <dbReference type="EMBL" id="ONG36021.1"/>
    </source>
</evidence>
<reference evidence="7 12" key="5">
    <citation type="submission" date="2019-06" db="EMBL/GenBank/DDBJ databases">
        <title>The presence and diversity of blaCTX-M among Escherichia coli from urban wastewater and feedlot cattle, in Alberta, Canada.</title>
        <authorList>
            <person name="Cormier A.C."/>
            <person name="Chalmer G."/>
            <person name="Cook S.R."/>
            <person name="Zaheer R."/>
            <person name="Hannon S.J."/>
            <person name="Booker C.W."/>
            <person name="Read R."/>
            <person name="Gow S.P."/>
            <person name="Mcallister T.A."/>
            <person name="Boerlin P."/>
        </authorList>
    </citation>
    <scope>NUCLEOTIDE SEQUENCE [LARGE SCALE GENOMIC DNA]</scope>
    <source>
        <strain evidence="7 12">347</strain>
    </source>
</reference>
<keyword evidence="1" id="KW-0472">Membrane</keyword>
<protein>
    <submittedName>
        <fullName evidence="4">Uncharacterized protein</fullName>
    </submittedName>
</protein>
<organism evidence="4 9">
    <name type="scientific">Escherichia coli</name>
    <dbReference type="NCBI Taxonomy" id="562"/>
    <lineage>
        <taxon>Bacteria</taxon>
        <taxon>Pseudomonadati</taxon>
        <taxon>Pseudomonadota</taxon>
        <taxon>Gammaproteobacteria</taxon>
        <taxon>Enterobacterales</taxon>
        <taxon>Enterobacteriaceae</taxon>
        <taxon>Escherichia</taxon>
    </lineage>
</organism>
<evidence type="ECO:0000313" key="2">
    <source>
        <dbReference type="EMBL" id="HAJ0995920.1"/>
    </source>
</evidence>
<dbReference type="Proteomes" id="UP000245761">
    <property type="component" value="Unassembled WGS sequence"/>
</dbReference>
<evidence type="ECO:0000313" key="4">
    <source>
        <dbReference type="EMBL" id="PWH59220.1"/>
    </source>
</evidence>
<proteinExistence type="predicted"/>
<evidence type="ECO:0000313" key="6">
    <source>
        <dbReference type="EMBL" id="RRD78855.1"/>
    </source>
</evidence>
<reference evidence="5 11" key="7">
    <citation type="submission" date="2019-08" db="EMBL/GenBank/DDBJ databases">
        <authorList>
            <person name="Chen F.-J."/>
            <person name="Wu H.-C."/>
            <person name="Liao Y.-C."/>
            <person name="Kuo S.-C."/>
        </authorList>
    </citation>
    <scope>NUCLEOTIDE SEQUENCE [LARGE SCALE GENOMIC DNA]</scope>
    <source>
        <strain evidence="5 11">NCYU-26-73</strain>
    </source>
</reference>
<evidence type="ECO:0000313" key="12">
    <source>
        <dbReference type="Proteomes" id="UP000324120"/>
    </source>
</evidence>
<dbReference type="EMBL" id="DABGZR010000008">
    <property type="protein sequence ID" value="HAJ0995920.1"/>
    <property type="molecule type" value="Genomic_DNA"/>
</dbReference>
<dbReference type="EMBL" id="QEMT01000032">
    <property type="protein sequence ID" value="PWH59220.1"/>
    <property type="molecule type" value="Genomic_DNA"/>
</dbReference>
<evidence type="ECO:0000313" key="10">
    <source>
        <dbReference type="Proteomes" id="UP000271008"/>
    </source>
</evidence>
<dbReference type="Proteomes" id="UP000321299">
    <property type="component" value="Chromosome"/>
</dbReference>
<dbReference type="AlphaFoldDB" id="A0A023KNQ5"/>
<evidence type="ECO:0000313" key="11">
    <source>
        <dbReference type="Proteomes" id="UP000321299"/>
    </source>
</evidence>
<reference evidence="3 8" key="1">
    <citation type="submission" date="2017-01" db="EMBL/GenBank/DDBJ databases">
        <title>Draft genome sequence of an E. coli strain isolated from human, in Amazon, Brazil.</title>
        <authorList>
            <person name="Moura Q."/>
            <person name="Fernandes M.R."/>
            <person name="Cerdeira L."/>
            <person name="Vianello M."/>
            <person name="Souza T.A."/>
            <person name="Ienne S."/>
            <person name="Lincopan N."/>
        </authorList>
    </citation>
    <scope>NUCLEOTIDE SEQUENCE [LARGE SCALE GENOMIC DNA]</scope>
    <source>
        <strain evidence="3 8">ICBEcBL-II-13</strain>
    </source>
</reference>
<accession>A0A023KNQ5</accession>
<evidence type="ECO:0000256" key="1">
    <source>
        <dbReference type="SAM" id="Phobius"/>
    </source>
</evidence>
<gene>
    <name evidence="3" type="ORF">BXT93_05110</name>
    <name evidence="4" type="ORF">DD762_17705</name>
    <name evidence="6" type="ORF">EIA08_01845</name>
    <name evidence="7" type="ORF">FKO60_07600</name>
    <name evidence="5" type="ORF">FTV93_09585</name>
    <name evidence="2" type="ORF">HL601_09890</name>
</gene>
<reference evidence="5 11" key="6">
    <citation type="submission" date="2019-08" db="EMBL/GenBank/DDBJ databases">
        <title>Plasmid- and chromosome-located mcr-3 in mcr-1-positive Escherichia coli from diseased swine, Taiwan.</title>
        <authorList>
            <person name="Hsu C.-Y."/>
            <person name="Huang W.-C."/>
            <person name="Lauderdale T.-L."/>
        </authorList>
    </citation>
    <scope>NUCLEOTIDE SEQUENCE [LARGE SCALE GENOMIC DNA]</scope>
    <source>
        <strain evidence="5 11">NCYU-26-73</strain>
    </source>
</reference>
<dbReference type="Proteomes" id="UP000271008">
    <property type="component" value="Unassembled WGS sequence"/>
</dbReference>
<dbReference type="Proteomes" id="UP000324120">
    <property type="component" value="Unassembled WGS sequence"/>
</dbReference>
<reference evidence="6 10" key="4">
    <citation type="submission" date="2018-11" db="EMBL/GenBank/DDBJ databases">
        <title>Enterobacteriaceae from Patient.</title>
        <authorList>
            <person name="Shen C."/>
            <person name="Yang Y."/>
            <person name="Tian G."/>
        </authorList>
    </citation>
    <scope>NUCLEOTIDE SEQUENCE [LARGE SCALE GENOMIC DNA]</scope>
    <source>
        <strain evidence="6 10">GBGD28</strain>
    </source>
</reference>
<evidence type="ECO:0000313" key="7">
    <source>
        <dbReference type="EMBL" id="TZE50136.1"/>
    </source>
</evidence>
<dbReference type="EMBL" id="MTPS01000067">
    <property type="protein sequence ID" value="ONG36021.1"/>
    <property type="molecule type" value="Genomic_DNA"/>
</dbReference>
<dbReference type="EMBL" id="VHKY01000003">
    <property type="protein sequence ID" value="TZE50136.1"/>
    <property type="molecule type" value="Genomic_DNA"/>
</dbReference>
<keyword evidence="1" id="KW-1133">Transmembrane helix</keyword>
<sequence>MPCWEEGFDQFRKSSHCVKNRYISLYNYLFRNRILVLLWSTAYLSYYVVPATLMSGKSQLIL</sequence>
<dbReference type="EMBL" id="CP042615">
    <property type="protein sequence ID" value="QED74091.1"/>
    <property type="molecule type" value="Genomic_DNA"/>
</dbReference>
<evidence type="ECO:0000313" key="9">
    <source>
        <dbReference type="Proteomes" id="UP000245761"/>
    </source>
</evidence>
<name>A0A023KNQ5_ECOLX</name>